<dbReference type="InterPro" id="IPR036597">
    <property type="entry name" value="Fido-like_dom_sf"/>
</dbReference>
<protein>
    <submittedName>
        <fullName evidence="4">Cell division protein Fic</fullName>
    </submittedName>
</protein>
<dbReference type="PROSITE" id="PS51459">
    <property type="entry name" value="FIDO"/>
    <property type="match status" value="1"/>
</dbReference>
<reference evidence="4" key="1">
    <citation type="journal article" date="2023" name="Int. J. Syst. Evol. Microbiol.">
        <title>Collibacillus ludicampi gen. nov., sp. nov., a new soil bacterium of the family Alicyclobacillaceae.</title>
        <authorList>
            <person name="Jojima T."/>
            <person name="Ioku Y."/>
            <person name="Fukuta Y."/>
            <person name="Shirasaka N."/>
            <person name="Matsumura Y."/>
            <person name="Mori M."/>
        </authorList>
    </citation>
    <scope>NUCLEOTIDE SEQUENCE</scope>
    <source>
        <strain evidence="4">TP075</strain>
    </source>
</reference>
<dbReference type="Pfam" id="PF02661">
    <property type="entry name" value="Fic"/>
    <property type="match status" value="1"/>
</dbReference>
<evidence type="ECO:0000313" key="5">
    <source>
        <dbReference type="Proteomes" id="UP001057291"/>
    </source>
</evidence>
<keyword evidence="5" id="KW-1185">Reference proteome</keyword>
<feature type="binding site" evidence="2">
    <location>
        <begin position="238"/>
        <end position="239"/>
    </location>
    <ligand>
        <name>ATP</name>
        <dbReference type="ChEBI" id="CHEBI:30616"/>
    </ligand>
</feature>
<dbReference type="PANTHER" id="PTHR13504:SF38">
    <property type="entry name" value="FIDO DOMAIN-CONTAINING PROTEIN"/>
    <property type="match status" value="1"/>
</dbReference>
<organism evidence="4 5">
    <name type="scientific">Collibacillus ludicampi</name>
    <dbReference type="NCBI Taxonomy" id="2771369"/>
    <lineage>
        <taxon>Bacteria</taxon>
        <taxon>Bacillati</taxon>
        <taxon>Bacillota</taxon>
        <taxon>Bacilli</taxon>
        <taxon>Bacillales</taxon>
        <taxon>Alicyclobacillaceae</taxon>
        <taxon>Collibacillus</taxon>
    </lineage>
</organism>
<dbReference type="Gene3D" id="1.10.10.10">
    <property type="entry name" value="Winged helix-like DNA-binding domain superfamily/Winged helix DNA-binding domain"/>
    <property type="match status" value="1"/>
</dbReference>
<keyword evidence="4" id="KW-0132">Cell division</keyword>
<dbReference type="PANTHER" id="PTHR13504">
    <property type="entry name" value="FIDO DOMAIN-CONTAINING PROTEIN DDB_G0283145"/>
    <property type="match status" value="1"/>
</dbReference>
<sequence length="348" mass="40484">MMSFRNQYLQNLSYTGSTVKLIARIHEYKGKETLFQRQKPEVLEALRQVAIIQSTESSNRIEGITIATNRLERLLKERLAPENRSEAEIAGYREVLDTIHSSYEHIRLTPNVILQLHRDLMELATGAGGRWKLTDNDIREKLPNGQERIRFTPVPAWKTAEAVDELCRQYNIERDRGEVEDLILIAAFVLDFLCIHPFSDGNGRMARLLTLLLLYQAGYIVGRYISLEKVIEDTKEQYYETLEISSQGWHEGKHNIKPWLDYFLMMILNAYKRFEERAGIVTSDKRGWKQERVRTVVEHMIADFTVSDVEERCPGISRPTITKVLNEMGKEGVIECIERGRNARWRKV</sequence>
<dbReference type="GO" id="GO:0005524">
    <property type="term" value="F:ATP binding"/>
    <property type="evidence" value="ECO:0007669"/>
    <property type="project" value="UniProtKB-KW"/>
</dbReference>
<keyword evidence="2" id="KW-0547">Nucleotide-binding</keyword>
<feature type="domain" description="Fido" evidence="3">
    <location>
        <begin position="108"/>
        <end position="265"/>
    </location>
</feature>
<dbReference type="GO" id="GO:0051301">
    <property type="term" value="P:cell division"/>
    <property type="evidence" value="ECO:0007669"/>
    <property type="project" value="UniProtKB-KW"/>
</dbReference>
<keyword evidence="4" id="KW-0131">Cell cycle</keyword>
<dbReference type="Proteomes" id="UP001057291">
    <property type="component" value="Unassembled WGS sequence"/>
</dbReference>
<comment type="caution">
    <text evidence="4">The sequence shown here is derived from an EMBL/GenBank/DDBJ whole genome shotgun (WGS) entry which is preliminary data.</text>
</comment>
<name>A0AAV4LDK1_9BACL</name>
<dbReference type="EMBL" id="BOQE01000001">
    <property type="protein sequence ID" value="GIM45825.1"/>
    <property type="molecule type" value="Genomic_DNA"/>
</dbReference>
<evidence type="ECO:0000259" key="3">
    <source>
        <dbReference type="PROSITE" id="PS51459"/>
    </source>
</evidence>
<dbReference type="AlphaFoldDB" id="A0AAV4LDK1"/>
<dbReference type="Gene3D" id="1.10.3290.10">
    <property type="entry name" value="Fido-like domain"/>
    <property type="match status" value="1"/>
</dbReference>
<gene>
    <name evidence="4" type="ORF">DNHGIG_13740</name>
</gene>
<dbReference type="InterPro" id="IPR036388">
    <property type="entry name" value="WH-like_DNA-bd_sf"/>
</dbReference>
<dbReference type="InterPro" id="IPR040198">
    <property type="entry name" value="Fido_containing"/>
</dbReference>
<dbReference type="SUPFAM" id="SSF140931">
    <property type="entry name" value="Fic-like"/>
    <property type="match status" value="1"/>
</dbReference>
<evidence type="ECO:0000256" key="2">
    <source>
        <dbReference type="PIRSR" id="PIRSR640198-2"/>
    </source>
</evidence>
<dbReference type="RefSeq" id="WP_282198994.1">
    <property type="nucleotide sequence ID" value="NZ_BOQE01000001.1"/>
</dbReference>
<feature type="binding site" evidence="2">
    <location>
        <begin position="200"/>
        <end position="207"/>
    </location>
    <ligand>
        <name>ATP</name>
        <dbReference type="ChEBI" id="CHEBI:30616"/>
    </ligand>
</feature>
<proteinExistence type="predicted"/>
<accession>A0AAV4LDK1</accession>
<evidence type="ECO:0000313" key="4">
    <source>
        <dbReference type="EMBL" id="GIM45825.1"/>
    </source>
</evidence>
<evidence type="ECO:0000256" key="1">
    <source>
        <dbReference type="PIRSR" id="PIRSR640198-1"/>
    </source>
</evidence>
<feature type="active site" evidence="1">
    <location>
        <position position="196"/>
    </location>
</feature>
<dbReference type="InterPro" id="IPR003812">
    <property type="entry name" value="Fido"/>
</dbReference>
<keyword evidence="2" id="KW-0067">ATP-binding</keyword>